<gene>
    <name evidence="4" type="ORF">SI8410_05007071</name>
</gene>
<evidence type="ECO:0000256" key="3">
    <source>
        <dbReference type="PROSITE-ProRule" id="PRU00023"/>
    </source>
</evidence>
<feature type="repeat" description="ANK" evidence="3">
    <location>
        <begin position="388"/>
        <end position="420"/>
    </location>
</feature>
<dbReference type="PROSITE" id="PS50297">
    <property type="entry name" value="ANK_REP_REGION"/>
    <property type="match status" value="4"/>
</dbReference>
<feature type="repeat" description="ANK" evidence="3">
    <location>
        <begin position="558"/>
        <end position="590"/>
    </location>
</feature>
<dbReference type="PANTHER" id="PTHR24123:SF139">
    <property type="entry name" value="ANKYRIN"/>
    <property type="match status" value="1"/>
</dbReference>
<feature type="repeat" description="ANK" evidence="3">
    <location>
        <begin position="492"/>
        <end position="524"/>
    </location>
</feature>
<dbReference type="PROSITE" id="PS50088">
    <property type="entry name" value="ANK_REPEAT"/>
    <property type="match status" value="6"/>
</dbReference>
<dbReference type="AlphaFoldDB" id="A0A7I8KH56"/>
<dbReference type="PANTHER" id="PTHR24123">
    <property type="entry name" value="ANKYRIN REPEAT-CONTAINING"/>
    <property type="match status" value="1"/>
</dbReference>
<name>A0A7I8KH56_SPIIN</name>
<organism evidence="4 5">
    <name type="scientific">Spirodela intermedia</name>
    <name type="common">Intermediate duckweed</name>
    <dbReference type="NCBI Taxonomy" id="51605"/>
    <lineage>
        <taxon>Eukaryota</taxon>
        <taxon>Viridiplantae</taxon>
        <taxon>Streptophyta</taxon>
        <taxon>Embryophyta</taxon>
        <taxon>Tracheophyta</taxon>
        <taxon>Spermatophyta</taxon>
        <taxon>Magnoliopsida</taxon>
        <taxon>Liliopsida</taxon>
        <taxon>Araceae</taxon>
        <taxon>Lemnoideae</taxon>
        <taxon>Spirodela</taxon>
    </lineage>
</organism>
<dbReference type="Gene3D" id="1.25.40.20">
    <property type="entry name" value="Ankyrin repeat-containing domain"/>
    <property type="match status" value="5"/>
</dbReference>
<reference evidence="4" key="1">
    <citation type="submission" date="2020-02" db="EMBL/GenBank/DDBJ databases">
        <authorList>
            <person name="Scholz U."/>
            <person name="Mascher M."/>
            <person name="Fiebig A."/>
        </authorList>
    </citation>
    <scope>NUCLEOTIDE SEQUENCE</scope>
</reference>
<keyword evidence="5" id="KW-1185">Reference proteome</keyword>
<keyword evidence="2 3" id="KW-0040">ANK repeat</keyword>
<dbReference type="Proteomes" id="UP000663760">
    <property type="component" value="Chromosome 5"/>
</dbReference>
<dbReference type="OrthoDB" id="194358at2759"/>
<dbReference type="SUPFAM" id="SSF48403">
    <property type="entry name" value="Ankyrin repeat"/>
    <property type="match status" value="2"/>
</dbReference>
<keyword evidence="1" id="KW-0677">Repeat</keyword>
<evidence type="ECO:0000256" key="1">
    <source>
        <dbReference type="ARBA" id="ARBA00022737"/>
    </source>
</evidence>
<evidence type="ECO:0000313" key="4">
    <source>
        <dbReference type="EMBL" id="CAA7396408.1"/>
    </source>
</evidence>
<evidence type="ECO:0000313" key="5">
    <source>
        <dbReference type="Proteomes" id="UP000663760"/>
    </source>
</evidence>
<feature type="repeat" description="ANK" evidence="3">
    <location>
        <begin position="591"/>
        <end position="623"/>
    </location>
</feature>
<feature type="repeat" description="ANK" evidence="3">
    <location>
        <begin position="93"/>
        <end position="121"/>
    </location>
</feature>
<dbReference type="InterPro" id="IPR051165">
    <property type="entry name" value="Multifunctional_ANK_Repeat"/>
</dbReference>
<sequence>MTVFGHPGVGFRAGKMMMAAQQVFPVDYEAEVSQRLVEAVKRGDMRATKECLADPFVDVNYAGAVSLKGRRAVVVLHEETADEVKVEYEELRTDVSALFLAAHSGNLQLARKLLNAGADVNQMLFRGFALTAASREGLTDMVELLLKSGASQPACEEALLEACCHGRPRLVELLMGSDLIRHQVAVHALVLACCRGFVDVVNSLMKWGVDANATDRVLLRSAKPPLHTNVDCPPLIAAVVSRQTAVVRKLLESGVGRNAEVRLGGWSWDAETGEELRVGAGLAEPYGVAWCAVEYFESSGAILRLLLRDHPAGAALHNGRALLHHAILCANPAAVDVLLESGAEPESPVWTSSRPAFRPIHMAARLGRPEILLRLVGAGCDLNSRTDSGDTALVLSAKHRQGECLRILAAAGADFGLVNSAGVSAASAAASDQWTAGFQQSVLAVIHSGKIPCSSDHSVFSPLLFASRTGDVRALRAILNQPEVNLDEQDDEGHTAVMIAAREGHVEAFRCLVFAGADVKLCNNSGETAVTLYQHNKEKRDFFEEVMLEFTLEKGAAGGFCALHCAARRGDYAAARLLTSRGYNVNLPDGDGYTPLMLAAREGHGLLCQLLISAGALCDVKTSRGETALSLARRHEGNGAEEVILDELSRVLVLGGAPVKKHTKCGRGSPHGKVVRMVAGEGVLRWGKGSRRSVVCREATVGASPSFLRNRRGKADAAEPGIFRVVTTGGREIHFACGAGGEEAARLWVRGIGLLSRGPAGEEGRVGRRK</sequence>
<dbReference type="Pfam" id="PF12796">
    <property type="entry name" value="Ank_2"/>
    <property type="match status" value="4"/>
</dbReference>
<protein>
    <submittedName>
        <fullName evidence="4">Uncharacterized protein</fullName>
    </submittedName>
</protein>
<proteinExistence type="predicted"/>
<dbReference type="InterPro" id="IPR036770">
    <property type="entry name" value="Ankyrin_rpt-contain_sf"/>
</dbReference>
<feature type="repeat" description="ANK" evidence="3">
    <location>
        <begin position="355"/>
        <end position="387"/>
    </location>
</feature>
<evidence type="ECO:0000256" key="2">
    <source>
        <dbReference type="ARBA" id="ARBA00023043"/>
    </source>
</evidence>
<accession>A0A7I8KH56</accession>
<dbReference type="InterPro" id="IPR002110">
    <property type="entry name" value="Ankyrin_rpt"/>
</dbReference>
<dbReference type="SMART" id="SM00248">
    <property type="entry name" value="ANK"/>
    <property type="match status" value="11"/>
</dbReference>
<dbReference type="EMBL" id="LR746268">
    <property type="protein sequence ID" value="CAA7396408.1"/>
    <property type="molecule type" value="Genomic_DNA"/>
</dbReference>